<sequence>MNLGDKFHLKARDITFTFLPSGDIYEISHKETMINQWLSNPIDGALNNIYLRIYRNWDITAVPLIGVRSNSEIFTTEKYVKWKGFFEDVNYEVTFYITDAGVWFWDILLTGEDIEVDLIYAQDLGLADKSAVRSNEAYMSQYMDHSIFKDKQKGYVICTRQNQPQKSGFPYIQQGALSKVVGYSTDGLQFFGLSYKTTNQAEVLTKPCLANKNYQYEFAYTALQSEKLNLNGERHFVFYGLFKENHSSAIQELEFDHEIKKAWSYIRSESKDSSPLERVRLLSTIGEPLQTLEMTAQEIEKYFPNRQLEEFAQETLLSFFTDTYEHVVLKRKEELVERPHGHIIMSGHNDQVREDTMSTTSYMYGIFNSQLAIGNTSMNKMITNARNPLNIMKTSGQRIYIQIDRTYRLLTMPSMFEIGFNYARWYYKFLDDVIVITNLTKVDAAVLQLHVRSEKGKAYRFIVTNQVTMNNNEYEVPFHIKQNGNIVVCTADSKSDSAAVYPELNYYIHVTGTKIAVSDERELATNITPLSTSLLVMTMSPTAKWKLNVQGSLTKQEHLIQLSDIAKEIERYRIYYRQVNKGFKLTTSGKSTRELEKINTLAWWYTHHMLVHFSSPHGLEQYGGAAWGTRDVCQGPTEYFLATQNDQAVRDIIKTVFSHQYEDTGNWPQWFMFDKYTRVQQEESHGDIIVWPLKVVADYLEATGDYSILEEAVPYTDRGTFAFTARKATIMEHLLKEVDYIKNHFAHHTFLSLYDDGDWDDTLQPANEHLKKYMSSSWTVALTYQVLQKMAQALAVYDEKESSKMKELASGVESDFKRYILSENIIPGFVYMEKPGNIEFMLHPTDSKTGIHYRLLPMQRSIISELFTKEQAEQHYKLIKEHLYFPDGVRLMNRPANYEGGVSTHFKRAEQAANFGREVGLQYVHAHIRFVEAMAKLGYDHEVWKGLSVINPILIQEEIPHAEIRQSNTYFSSSDGKFATRYEAREKFAQLRTGDVAVKSGWRIYSSGPGIYMNQLISNALGIRRQQGNLVIDPVLPMELDQLEFTFQYVGKPVTYQYHLQHGKKQVIINGNNVDITSLADNPYRDGAIMVQAEELEKYLQTDENKVEIYL</sequence>
<dbReference type="Proteomes" id="UP000036780">
    <property type="component" value="Unassembled WGS sequence"/>
</dbReference>
<dbReference type="RefSeq" id="WP_050349815.1">
    <property type="nucleotide sequence ID" value="NZ_CP073011.1"/>
</dbReference>
<dbReference type="Pfam" id="PF21270">
    <property type="entry name" value="SOGP_4th"/>
    <property type="match status" value="1"/>
</dbReference>
<keyword evidence="1" id="KW-0328">Glycosyltransferase</keyword>
<keyword evidence="8" id="KW-1185">Reference proteome</keyword>
<dbReference type="GO" id="GO:0005975">
    <property type="term" value="P:carbohydrate metabolic process"/>
    <property type="evidence" value="ECO:0007669"/>
    <property type="project" value="InterPro"/>
</dbReference>
<evidence type="ECO:0000313" key="8">
    <source>
        <dbReference type="Proteomes" id="UP000036780"/>
    </source>
</evidence>
<dbReference type="Gene3D" id="1.50.10.10">
    <property type="match status" value="1"/>
</dbReference>
<dbReference type="GeneID" id="66869220"/>
<dbReference type="AlphaFoldDB" id="A0A0L0QUT3"/>
<proteinExistence type="predicted"/>
<reference evidence="8" key="1">
    <citation type="submission" date="2015-07" db="EMBL/GenBank/DDBJ databases">
        <title>Fjat-10053 dsm26.</title>
        <authorList>
            <person name="Liu B."/>
            <person name="Wang J."/>
            <person name="Zhu Y."/>
            <person name="Liu G."/>
            <person name="Chen Q."/>
            <person name="Chen Z."/>
            <person name="Lan J."/>
            <person name="Che J."/>
            <person name="Ge C."/>
            <person name="Shi H."/>
            <person name="Pan Z."/>
            <person name="Liu X."/>
        </authorList>
    </citation>
    <scope>NUCLEOTIDE SEQUENCE [LARGE SCALE GENOMIC DNA]</scope>
    <source>
        <strain evidence="8">DSM 26</strain>
    </source>
</reference>
<dbReference type="Pfam" id="PF21958">
    <property type="entry name" value="SOGP_N"/>
    <property type="match status" value="1"/>
</dbReference>
<feature type="domain" description="Glycosyl hydrolase 94 catalytic" evidence="3">
    <location>
        <begin position="678"/>
        <end position="970"/>
    </location>
</feature>
<dbReference type="SUPFAM" id="SSF48208">
    <property type="entry name" value="Six-hairpin glycosidases"/>
    <property type="match status" value="1"/>
</dbReference>
<feature type="domain" description="Glycoside phosphorylase super sandwich" evidence="4">
    <location>
        <begin position="303"/>
        <end position="551"/>
    </location>
</feature>
<dbReference type="Pfam" id="PF17167">
    <property type="entry name" value="Glyco_hydro_94"/>
    <property type="match status" value="1"/>
</dbReference>
<dbReference type="InterPro" id="IPR012341">
    <property type="entry name" value="6hp_glycosidase-like_sf"/>
</dbReference>
<evidence type="ECO:0000259" key="3">
    <source>
        <dbReference type="Pfam" id="PF17167"/>
    </source>
</evidence>
<dbReference type="PANTHER" id="PTHR37469">
    <property type="entry name" value="CELLOBIONIC ACID PHOSPHORYLASE-RELATED"/>
    <property type="match status" value="1"/>
</dbReference>
<dbReference type="InterPro" id="IPR037018">
    <property type="entry name" value="GH65_N"/>
</dbReference>
<evidence type="ECO:0000259" key="4">
    <source>
        <dbReference type="Pfam" id="PF21250"/>
    </source>
</evidence>
<name>A0A0L0QUT3_VIRPA</name>
<dbReference type="InterPro" id="IPR008928">
    <property type="entry name" value="6-hairpin_glycosidase_sf"/>
</dbReference>
<gene>
    <name evidence="7" type="ORF">AFK71_01590</name>
</gene>
<dbReference type="InterPro" id="IPR033432">
    <property type="entry name" value="GH94_catalytic"/>
</dbReference>
<evidence type="ECO:0000259" key="6">
    <source>
        <dbReference type="Pfam" id="PF21958"/>
    </source>
</evidence>
<protein>
    <submittedName>
        <fullName evidence="7">Cellobiose phosphorylase</fullName>
    </submittedName>
</protein>
<dbReference type="InterPro" id="IPR048771">
    <property type="entry name" value="SOGP_2nd"/>
</dbReference>
<dbReference type="InterPro" id="IPR053831">
    <property type="entry name" value="SOGP_N"/>
</dbReference>
<evidence type="ECO:0000256" key="2">
    <source>
        <dbReference type="ARBA" id="ARBA00022679"/>
    </source>
</evidence>
<dbReference type="PANTHER" id="PTHR37469:SF2">
    <property type="entry name" value="CELLOBIONIC ACID PHOSPHORYLASE"/>
    <property type="match status" value="1"/>
</dbReference>
<dbReference type="EMBL" id="LGTO01000002">
    <property type="protein sequence ID" value="KNE22344.1"/>
    <property type="molecule type" value="Genomic_DNA"/>
</dbReference>
<dbReference type="GO" id="GO:0016757">
    <property type="term" value="F:glycosyltransferase activity"/>
    <property type="evidence" value="ECO:0007669"/>
    <property type="project" value="UniProtKB-KW"/>
</dbReference>
<dbReference type="Gene3D" id="2.70.98.40">
    <property type="entry name" value="Glycoside hydrolase, family 65, N-terminal domain"/>
    <property type="match status" value="1"/>
</dbReference>
<dbReference type="PATRIC" id="fig|1473.5.peg.3225"/>
<evidence type="ECO:0000313" key="7">
    <source>
        <dbReference type="EMBL" id="KNE22344.1"/>
    </source>
</evidence>
<accession>A0A0L0QUT3</accession>
<evidence type="ECO:0000256" key="1">
    <source>
        <dbReference type="ARBA" id="ARBA00022676"/>
    </source>
</evidence>
<organism evidence="7 8">
    <name type="scientific">Virgibacillus pantothenticus</name>
    <dbReference type="NCBI Taxonomy" id="1473"/>
    <lineage>
        <taxon>Bacteria</taxon>
        <taxon>Bacillati</taxon>
        <taxon>Bacillota</taxon>
        <taxon>Bacilli</taxon>
        <taxon>Bacillales</taxon>
        <taxon>Bacillaceae</taxon>
        <taxon>Virgibacillus</taxon>
    </lineage>
</organism>
<feature type="domain" description="Glycoside phosphorylase C-terminal" evidence="5">
    <location>
        <begin position="1022"/>
        <end position="1110"/>
    </location>
</feature>
<dbReference type="InterPro" id="IPR048773">
    <property type="entry name" value="SOGP_C"/>
</dbReference>
<evidence type="ECO:0000259" key="5">
    <source>
        <dbReference type="Pfam" id="PF21270"/>
    </source>
</evidence>
<dbReference type="Pfam" id="PF21250">
    <property type="entry name" value="SOGP_2nd"/>
    <property type="match status" value="1"/>
</dbReference>
<dbReference type="InterPro" id="IPR052047">
    <property type="entry name" value="GH94_Enzymes"/>
</dbReference>
<keyword evidence="2" id="KW-0808">Transferase</keyword>
<feature type="domain" description="SOGP N-terminal" evidence="6">
    <location>
        <begin position="17"/>
        <end position="240"/>
    </location>
</feature>
<comment type="caution">
    <text evidence="7">The sequence shown here is derived from an EMBL/GenBank/DDBJ whole genome shotgun (WGS) entry which is preliminary data.</text>
</comment>